<dbReference type="GO" id="GO:0006396">
    <property type="term" value="P:RNA processing"/>
    <property type="evidence" value="ECO:0007669"/>
    <property type="project" value="InterPro"/>
</dbReference>
<dbReference type="SUPFAM" id="SSF53335">
    <property type="entry name" value="S-adenosyl-L-methionine-dependent methyltransferases"/>
    <property type="match status" value="1"/>
</dbReference>
<organism evidence="7 8">
    <name type="scientific">Macrostomum lignano</name>
    <dbReference type="NCBI Taxonomy" id="282301"/>
    <lineage>
        <taxon>Eukaryota</taxon>
        <taxon>Metazoa</taxon>
        <taxon>Spiralia</taxon>
        <taxon>Lophotrochozoa</taxon>
        <taxon>Platyhelminthes</taxon>
        <taxon>Rhabditophora</taxon>
        <taxon>Macrostomorpha</taxon>
        <taxon>Macrostomida</taxon>
        <taxon>Macrostomidae</taxon>
        <taxon>Macrostomum</taxon>
    </lineage>
</organism>
<dbReference type="PROSITE" id="PS51687">
    <property type="entry name" value="SAM_MT_RNA_M5U"/>
    <property type="match status" value="1"/>
</dbReference>
<evidence type="ECO:0000256" key="6">
    <source>
        <dbReference type="PROSITE-ProRule" id="PRU01024"/>
    </source>
</evidence>
<dbReference type="EC" id="2.1.1.35" evidence="4"/>
<evidence type="ECO:0000256" key="2">
    <source>
        <dbReference type="ARBA" id="ARBA00022679"/>
    </source>
</evidence>
<dbReference type="Gene3D" id="2.40.50.1070">
    <property type="match status" value="1"/>
</dbReference>
<comment type="similarity">
    <text evidence="6">Belongs to the class I-like SAM-binding methyltransferase superfamily. RNA M5U methyltransferase family.</text>
</comment>
<dbReference type="GO" id="GO:0003723">
    <property type="term" value="F:RNA binding"/>
    <property type="evidence" value="ECO:0007669"/>
    <property type="project" value="TreeGrafter"/>
</dbReference>
<evidence type="ECO:0000256" key="1">
    <source>
        <dbReference type="ARBA" id="ARBA00022603"/>
    </source>
</evidence>
<accession>A0A1I8HQE9</accession>
<evidence type="ECO:0000256" key="5">
    <source>
        <dbReference type="ARBA" id="ARBA00047278"/>
    </source>
</evidence>
<dbReference type="GO" id="GO:0032259">
    <property type="term" value="P:methylation"/>
    <property type="evidence" value="ECO:0007669"/>
    <property type="project" value="UniProtKB-KW"/>
</dbReference>
<keyword evidence="2 6" id="KW-0808">Transferase</keyword>
<dbReference type="Gene3D" id="3.40.50.150">
    <property type="entry name" value="Vaccinia Virus protein VP39"/>
    <property type="match status" value="1"/>
</dbReference>
<keyword evidence="1 6" id="KW-0489">Methyltransferase</keyword>
<feature type="binding site" evidence="6">
    <location>
        <position position="294"/>
    </location>
    <ligand>
        <name>S-adenosyl-L-methionine</name>
        <dbReference type="ChEBI" id="CHEBI:59789"/>
    </ligand>
</feature>
<dbReference type="InterPro" id="IPR045850">
    <property type="entry name" value="TRM2_met"/>
</dbReference>
<dbReference type="GO" id="GO:0030697">
    <property type="term" value="F:tRNA (uracil(54)-C5)-methyltransferase activity, S-adenosyl methionine-dependent"/>
    <property type="evidence" value="ECO:0007669"/>
    <property type="project" value="UniProtKB-EC"/>
</dbReference>
<dbReference type="AlphaFoldDB" id="A0A1I8HQE9"/>
<reference evidence="8" key="1">
    <citation type="submission" date="2016-11" db="UniProtKB">
        <authorList>
            <consortium name="WormBaseParasite"/>
        </authorList>
    </citation>
    <scope>IDENTIFICATION</scope>
</reference>
<dbReference type="Proteomes" id="UP000095280">
    <property type="component" value="Unplaced"/>
</dbReference>
<feature type="active site" description="Nucleophile" evidence="6">
    <location>
        <position position="436"/>
    </location>
</feature>
<feature type="binding site" evidence="6">
    <location>
        <position position="408"/>
    </location>
    <ligand>
        <name>S-adenosyl-L-methionine</name>
        <dbReference type="ChEBI" id="CHEBI:59789"/>
    </ligand>
</feature>
<evidence type="ECO:0000256" key="3">
    <source>
        <dbReference type="ARBA" id="ARBA00022691"/>
    </source>
</evidence>
<dbReference type="PANTHER" id="PTHR45904:SF1">
    <property type="entry name" value="TRNA (URACIL-5-)-METHYLTRANSFERASE HOMOLOG B"/>
    <property type="match status" value="1"/>
</dbReference>
<feature type="binding site" evidence="6">
    <location>
        <position position="330"/>
    </location>
    <ligand>
        <name>S-adenosyl-L-methionine</name>
        <dbReference type="ChEBI" id="CHEBI:59789"/>
    </ligand>
</feature>
<dbReference type="WBParaSite" id="maker-uti_cns_0007433-snap-gene-0.3-mRNA-1">
    <property type="protein sequence ID" value="maker-uti_cns_0007433-snap-gene-0.3-mRNA-1"/>
    <property type="gene ID" value="maker-uti_cns_0007433-snap-gene-0.3"/>
</dbReference>
<proteinExistence type="inferred from homology"/>
<keyword evidence="7" id="KW-1185">Reference proteome</keyword>
<sequence length="484" mass="53591">LFSYLQSAAAATASVAGSAVAACLDAAVPASAGCLRRPFRASPVLSRVARPHDRIRQHVQPLQPLPYTAQLELKHRRVAALIGRLTNCLRSGEAEGGSRAEALCPVPPVLHPPGRGWWRRNRNSASVLFDPDGWPLVGHSMQVRMFEPGFPHRRVGFSVEHLASTCPIHARVFQLFTDFLRSGQSQFDPYDKHRKPDGAWAGLVARTNHDDELMLEVCYHGQLPAGAEARLLSELTRQFFPAVLRSGLNLVSGYSQASSNCFQPVEPRHLFGRDSLHQRLLDRRFKVRPHSFFQNNTVAAETLYGYLRQLLAAELPPSSPPRRRLLIDAFCGTGVVGQVLFDSRQFDQLIGFDSNQSAVRDALDNARLNGLPSNAFQYHCEDAATFFANRLSAIDSCFSADSVCCVLNPARDGLDDASVSAIRACPTVDRIVYISCRPEGQPTDNFLRLLMPEGSGRPFRLASCQPIDLFPNCRHVELVLDFVR</sequence>
<dbReference type="InterPro" id="IPR029063">
    <property type="entry name" value="SAM-dependent_MTases_sf"/>
</dbReference>
<evidence type="ECO:0000313" key="8">
    <source>
        <dbReference type="WBParaSite" id="maker-uti_cns_0007433-snap-gene-0.3-mRNA-1"/>
    </source>
</evidence>
<evidence type="ECO:0000256" key="4">
    <source>
        <dbReference type="ARBA" id="ARBA00033763"/>
    </source>
</evidence>
<name>A0A1I8HQE9_9PLAT</name>
<evidence type="ECO:0000313" key="7">
    <source>
        <dbReference type="Proteomes" id="UP000095280"/>
    </source>
</evidence>
<comment type="catalytic activity">
    <reaction evidence="5">
        <text>uridine(54) in tRNA + S-adenosyl-L-methionine = 5-methyluridine(54) in tRNA + S-adenosyl-L-homocysteine + H(+)</text>
        <dbReference type="Rhea" id="RHEA:42712"/>
        <dbReference type="Rhea" id="RHEA-COMP:10167"/>
        <dbReference type="Rhea" id="RHEA-COMP:10193"/>
        <dbReference type="ChEBI" id="CHEBI:15378"/>
        <dbReference type="ChEBI" id="CHEBI:57856"/>
        <dbReference type="ChEBI" id="CHEBI:59789"/>
        <dbReference type="ChEBI" id="CHEBI:65315"/>
        <dbReference type="ChEBI" id="CHEBI:74447"/>
        <dbReference type="EC" id="2.1.1.35"/>
    </reaction>
    <physiologicalReaction direction="left-to-right" evidence="5">
        <dbReference type="Rhea" id="RHEA:42713"/>
    </physiologicalReaction>
</comment>
<feature type="binding site" evidence="6">
    <location>
        <position position="353"/>
    </location>
    <ligand>
        <name>S-adenosyl-L-methionine</name>
        <dbReference type="ChEBI" id="CHEBI:59789"/>
    </ligand>
</feature>
<keyword evidence="3 6" id="KW-0949">S-adenosyl-L-methionine</keyword>
<dbReference type="PANTHER" id="PTHR45904">
    <property type="entry name" value="TRNA (URACIL-5-)-METHYLTRANSFERASE"/>
    <property type="match status" value="1"/>
</dbReference>
<dbReference type="InterPro" id="IPR010280">
    <property type="entry name" value="U5_MeTrfase_fam"/>
</dbReference>
<protein>
    <recommendedName>
        <fullName evidence="4">tRNA (uracil(54)-C(5))-methyltransferase</fullName>
        <ecNumber evidence="4">2.1.1.35</ecNumber>
    </recommendedName>
</protein>